<dbReference type="RefSeq" id="WP_072069131.1">
    <property type="nucleotide sequence ID" value="NZ_CP047344.1"/>
</dbReference>
<gene>
    <name evidence="1" type="ORF">GTH24_17880</name>
</gene>
<dbReference type="Proteomes" id="UP000503287">
    <property type="component" value="Chromosome"/>
</dbReference>
<keyword evidence="2" id="KW-1185">Reference proteome</keyword>
<evidence type="ECO:0000313" key="1">
    <source>
        <dbReference type="EMBL" id="QIF95649.1"/>
    </source>
</evidence>
<accession>A0A6G6SRH5</accession>
<dbReference type="InterPro" id="IPR013388">
    <property type="entry name" value="T3SS_OrgA/MxiK"/>
</dbReference>
<sequence length="187" mass="21483">MTDLTPEQFEIISSVMYDPLSYLHADYDVLASNKESIIWHKLANRQLIQQYQLINQLDCDIDIIVEKIFTHWVLLPRCSLFLGYLYSRETLLLSGNYYQLEPQLKAFLSLYSVLNIDKKITAPLESIVPINIGYQLLFDFINSISTALAQRFTLLFAPQSSLVELPQSLFLSHSLFLLVLDYAALAV</sequence>
<dbReference type="AlphaFoldDB" id="A0A6G6SRH5"/>
<evidence type="ECO:0000313" key="2">
    <source>
        <dbReference type="Proteomes" id="UP000503287"/>
    </source>
</evidence>
<proteinExistence type="predicted"/>
<reference evidence="1 2" key="1">
    <citation type="submission" date="2020-01" db="EMBL/GenBank/DDBJ databases">
        <title>The genomic epidemiology of tigecycline resistance gene tet(X) variants in a swine farm in China.</title>
        <authorList>
            <person name="Peng K."/>
            <person name="Li R."/>
        </authorList>
    </citation>
    <scope>NUCLEOTIDE SEQUENCE [LARGE SCALE GENOMIC DNA]</scope>
    <source>
        <strain evidence="1 2">ZN3</strain>
    </source>
</reference>
<name>A0A6G6SRH5_PROVU</name>
<organism evidence="1 2">
    <name type="scientific">Proteus vulgaris</name>
    <dbReference type="NCBI Taxonomy" id="585"/>
    <lineage>
        <taxon>Bacteria</taxon>
        <taxon>Pseudomonadati</taxon>
        <taxon>Pseudomonadota</taxon>
        <taxon>Gammaproteobacteria</taxon>
        <taxon>Enterobacterales</taxon>
        <taxon>Morganellaceae</taxon>
        <taxon>Proteus</taxon>
    </lineage>
</organism>
<dbReference type="EMBL" id="CP047344">
    <property type="protein sequence ID" value="QIF95649.1"/>
    <property type="molecule type" value="Genomic_DNA"/>
</dbReference>
<protein>
    <submittedName>
        <fullName evidence="1">Type III secretion protein</fullName>
    </submittedName>
</protein>
<dbReference type="Pfam" id="PF09482">
    <property type="entry name" value="OrgA_MxiK"/>
    <property type="match status" value="1"/>
</dbReference>